<evidence type="ECO:0000313" key="3">
    <source>
        <dbReference type="Proteomes" id="UP000256321"/>
    </source>
</evidence>
<accession>A0A3D8HAB8</accession>
<evidence type="ECO:0000256" key="1">
    <source>
        <dbReference type="SAM" id="MobiDB-lite"/>
    </source>
</evidence>
<name>A0A3D8HAB8_9BACT</name>
<feature type="region of interest" description="Disordered" evidence="1">
    <location>
        <begin position="38"/>
        <end position="64"/>
    </location>
</feature>
<protein>
    <submittedName>
        <fullName evidence="2">Uncharacterized protein</fullName>
    </submittedName>
</protein>
<sequence>MSQSKSSQESSEIIRLKRALSESQKQLLKSEKKYSTLKEKYQKSQKELKKKTNRAHPTLKIKNN</sequence>
<organism evidence="2 3">
    <name type="scientific">Parabacteroides acidifaciens</name>
    <dbReference type="NCBI Taxonomy" id="2290935"/>
    <lineage>
        <taxon>Bacteria</taxon>
        <taxon>Pseudomonadati</taxon>
        <taxon>Bacteroidota</taxon>
        <taxon>Bacteroidia</taxon>
        <taxon>Bacteroidales</taxon>
        <taxon>Tannerellaceae</taxon>
        <taxon>Parabacteroides</taxon>
    </lineage>
</organism>
<gene>
    <name evidence="2" type="ORF">DWU89_19480</name>
</gene>
<feature type="compositionally biased region" description="Basic and acidic residues" evidence="1">
    <location>
        <begin position="38"/>
        <end position="47"/>
    </location>
</feature>
<dbReference type="EMBL" id="QREV01000082">
    <property type="protein sequence ID" value="RDU47467.1"/>
    <property type="molecule type" value="Genomic_DNA"/>
</dbReference>
<reference evidence="2 3" key="1">
    <citation type="submission" date="2018-07" db="EMBL/GenBank/DDBJ databases">
        <title>Parabacteroides acidifaciens nov. sp., isolated from human feces.</title>
        <authorList>
            <person name="Wang Y.J."/>
        </authorList>
    </citation>
    <scope>NUCLEOTIDE SEQUENCE [LARGE SCALE GENOMIC DNA]</scope>
    <source>
        <strain evidence="2 3">426-9</strain>
    </source>
</reference>
<proteinExistence type="predicted"/>
<dbReference type="AlphaFoldDB" id="A0A3D8HAB8"/>
<feature type="compositionally biased region" description="Basic residues" evidence="1">
    <location>
        <begin position="48"/>
        <end position="64"/>
    </location>
</feature>
<comment type="caution">
    <text evidence="2">The sequence shown here is derived from an EMBL/GenBank/DDBJ whole genome shotgun (WGS) entry which is preliminary data.</text>
</comment>
<dbReference type="Proteomes" id="UP000256321">
    <property type="component" value="Unassembled WGS sequence"/>
</dbReference>
<evidence type="ECO:0000313" key="2">
    <source>
        <dbReference type="EMBL" id="RDU47467.1"/>
    </source>
</evidence>